<evidence type="ECO:0000259" key="6">
    <source>
        <dbReference type="Pfam" id="PF23762"/>
    </source>
</evidence>
<dbReference type="PANTHER" id="PTHR14695:SF4">
    <property type="entry name" value="PROTEIN NESSUN DORMA"/>
    <property type="match status" value="1"/>
</dbReference>
<dbReference type="GO" id="GO:0005819">
    <property type="term" value="C:spindle"/>
    <property type="evidence" value="ECO:0007669"/>
    <property type="project" value="UniProtKB-SubCell"/>
</dbReference>
<evidence type="ECO:0000313" key="7">
    <source>
        <dbReference type="EMBL" id="CAG9831412.1"/>
    </source>
</evidence>
<feature type="domain" description="Right handed beta helix" evidence="5">
    <location>
        <begin position="365"/>
        <end position="459"/>
    </location>
</feature>
<dbReference type="GO" id="GO:0007283">
    <property type="term" value="P:spermatogenesis"/>
    <property type="evidence" value="ECO:0007669"/>
    <property type="project" value="TreeGrafter"/>
</dbReference>
<proteinExistence type="predicted"/>
<keyword evidence="4" id="KW-0175">Coiled coil</keyword>
<reference evidence="7" key="1">
    <citation type="submission" date="2022-01" db="EMBL/GenBank/DDBJ databases">
        <authorList>
            <person name="King R."/>
        </authorList>
    </citation>
    <scope>NUCLEOTIDE SEQUENCE</scope>
</reference>
<dbReference type="InterPro" id="IPR012334">
    <property type="entry name" value="Pectin_lyas_fold"/>
</dbReference>
<dbReference type="InterPro" id="IPR057508">
    <property type="entry name" value="SHCBP-like_N"/>
</dbReference>
<evidence type="ECO:0000313" key="8">
    <source>
        <dbReference type="Proteomes" id="UP001153709"/>
    </source>
</evidence>
<name>A0A9N9SZI0_DIABA</name>
<dbReference type="Gene3D" id="2.160.20.10">
    <property type="entry name" value="Single-stranded right-handed beta-helix, Pectin lyase-like"/>
    <property type="match status" value="1"/>
</dbReference>
<dbReference type="Proteomes" id="UP001153709">
    <property type="component" value="Chromosome 3"/>
</dbReference>
<dbReference type="InterPro" id="IPR011050">
    <property type="entry name" value="Pectin_lyase_fold/virulence"/>
</dbReference>
<dbReference type="PANTHER" id="PTHR14695">
    <property type="entry name" value="SHC SH2-DOMAIN BINDING PROTEIN 1-RELATED"/>
    <property type="match status" value="1"/>
</dbReference>
<evidence type="ECO:0000256" key="3">
    <source>
        <dbReference type="ARBA" id="ARBA00023212"/>
    </source>
</evidence>
<accession>A0A9N9SZI0</accession>
<dbReference type="SUPFAM" id="SSF51126">
    <property type="entry name" value="Pectin lyase-like"/>
    <property type="match status" value="1"/>
</dbReference>
<protein>
    <recommendedName>
        <fullName evidence="9">Right handed beta helix domain-containing protein</fullName>
    </recommendedName>
</protein>
<evidence type="ECO:0008006" key="9">
    <source>
        <dbReference type="Google" id="ProtNLM"/>
    </source>
</evidence>
<dbReference type="GO" id="GO:0007112">
    <property type="term" value="P:male meiosis cytokinesis"/>
    <property type="evidence" value="ECO:0007669"/>
    <property type="project" value="TreeGrafter"/>
</dbReference>
<dbReference type="Pfam" id="PF23762">
    <property type="entry name" value="SHCBP_N"/>
    <property type="match status" value="1"/>
</dbReference>
<evidence type="ECO:0000259" key="5">
    <source>
        <dbReference type="Pfam" id="PF13229"/>
    </source>
</evidence>
<evidence type="ECO:0000256" key="1">
    <source>
        <dbReference type="ARBA" id="ARBA00004186"/>
    </source>
</evidence>
<evidence type="ECO:0000256" key="4">
    <source>
        <dbReference type="SAM" id="Coils"/>
    </source>
</evidence>
<dbReference type="EMBL" id="OU898278">
    <property type="protein sequence ID" value="CAG9831412.1"/>
    <property type="molecule type" value="Genomic_DNA"/>
</dbReference>
<dbReference type="OrthoDB" id="5978115at2759"/>
<keyword evidence="8" id="KW-1185">Reference proteome</keyword>
<evidence type="ECO:0000256" key="2">
    <source>
        <dbReference type="ARBA" id="ARBA00022490"/>
    </source>
</evidence>
<feature type="coiled-coil region" evidence="4">
    <location>
        <begin position="183"/>
        <end position="210"/>
    </location>
</feature>
<dbReference type="InterPro" id="IPR039448">
    <property type="entry name" value="Beta_helix"/>
</dbReference>
<gene>
    <name evidence="7" type="ORF">DIABBA_LOCUS5007</name>
</gene>
<comment type="subcellular location">
    <subcellularLocation>
        <location evidence="1">Cytoplasm</location>
        <location evidence="1">Cytoskeleton</location>
        <location evidence="1">Spindle</location>
    </subcellularLocation>
</comment>
<dbReference type="InterPro" id="IPR045140">
    <property type="entry name" value="SHCBP1-like"/>
</dbReference>
<keyword evidence="3" id="KW-0206">Cytoskeleton</keyword>
<keyword evidence="2" id="KW-0963">Cytoplasm</keyword>
<sequence>MDKIITFDKSFQQRYTEFNEVLSNYTLLPSSHLKKQWGFFIELTLDKIGWQAVWKIPRLKCEALDIPFPSVVLVIVLTINTKELTALVRILAVQDDIYIPEKHWVPLMQLWPTEEQDKSIALGLMQTANSLDMLRFFYLYLYMPWDRDEDVNIDWKETHLESRLRFYYDLKNGNIPRAVAEHIHCLLTEARRMQNKREFIENQLTQEEESEEFNKDTSAEKRTRALMEIHVHLLEIRTEIEIAENPLLRDIIIERYSQLDQISKNTDPQIWLIFDQGTADEHIDFLTQVKSLYPKDNLKFCTNLASKLESANTKDTYLVNESNHNIFTTGALEKGGVLKGIGSSNRVIITSDIEDVMFDFKGDLVVLENLTIDAKSAQCAILVRQGNCILKNCKITGKGNSSVHQGIIVLKGAHLELENCEINGFSTAITGNSDCKVVLKDCDIYDADVGIKIFDGCSMKLEK</sequence>
<feature type="domain" description="SHC SH2" evidence="6">
    <location>
        <begin position="13"/>
        <end position="249"/>
    </location>
</feature>
<dbReference type="AlphaFoldDB" id="A0A9N9SZI0"/>
<organism evidence="7 8">
    <name type="scientific">Diabrotica balteata</name>
    <name type="common">Banded cucumber beetle</name>
    <dbReference type="NCBI Taxonomy" id="107213"/>
    <lineage>
        <taxon>Eukaryota</taxon>
        <taxon>Metazoa</taxon>
        <taxon>Ecdysozoa</taxon>
        <taxon>Arthropoda</taxon>
        <taxon>Hexapoda</taxon>
        <taxon>Insecta</taxon>
        <taxon>Pterygota</taxon>
        <taxon>Neoptera</taxon>
        <taxon>Endopterygota</taxon>
        <taxon>Coleoptera</taxon>
        <taxon>Polyphaga</taxon>
        <taxon>Cucujiformia</taxon>
        <taxon>Chrysomeloidea</taxon>
        <taxon>Chrysomelidae</taxon>
        <taxon>Galerucinae</taxon>
        <taxon>Diabroticina</taxon>
        <taxon>Diabroticites</taxon>
        <taxon>Diabrotica</taxon>
    </lineage>
</organism>
<dbReference type="Pfam" id="PF13229">
    <property type="entry name" value="Beta_helix"/>
    <property type="match status" value="1"/>
</dbReference>